<dbReference type="SUPFAM" id="SSF48652">
    <property type="entry name" value="Tetraspanin"/>
    <property type="match status" value="1"/>
</dbReference>
<dbReference type="GeneID" id="111244597"/>
<feature type="transmembrane region" description="Helical" evidence="5">
    <location>
        <begin position="140"/>
        <end position="166"/>
    </location>
</feature>
<dbReference type="RefSeq" id="XP_022647588.1">
    <property type="nucleotide sequence ID" value="XM_022791853.1"/>
</dbReference>
<evidence type="ECO:0000256" key="2">
    <source>
        <dbReference type="ARBA" id="ARBA00022692"/>
    </source>
</evidence>
<keyword evidence="3 5" id="KW-1133">Transmembrane helix</keyword>
<feature type="transmembrane region" description="Helical" evidence="5">
    <location>
        <begin position="279"/>
        <end position="297"/>
    </location>
</feature>
<evidence type="ECO:0008006" key="8">
    <source>
        <dbReference type="Google" id="ProtNLM"/>
    </source>
</evidence>
<dbReference type="OrthoDB" id="6506481at2759"/>
<dbReference type="GO" id="GO:0016020">
    <property type="term" value="C:membrane"/>
    <property type="evidence" value="ECO:0007669"/>
    <property type="project" value="UniProtKB-SubCell"/>
</dbReference>
<dbReference type="AlphaFoldDB" id="A0A7M7JKH3"/>
<dbReference type="Proteomes" id="UP000594260">
    <property type="component" value="Unplaced"/>
</dbReference>
<keyword evidence="2 5" id="KW-0812">Transmembrane</keyword>
<organism evidence="6 7">
    <name type="scientific">Varroa destructor</name>
    <name type="common">Honeybee mite</name>
    <dbReference type="NCBI Taxonomy" id="109461"/>
    <lineage>
        <taxon>Eukaryota</taxon>
        <taxon>Metazoa</taxon>
        <taxon>Ecdysozoa</taxon>
        <taxon>Arthropoda</taxon>
        <taxon>Chelicerata</taxon>
        <taxon>Arachnida</taxon>
        <taxon>Acari</taxon>
        <taxon>Parasitiformes</taxon>
        <taxon>Mesostigmata</taxon>
        <taxon>Gamasina</taxon>
        <taxon>Dermanyssoidea</taxon>
        <taxon>Varroidae</taxon>
        <taxon>Varroa</taxon>
    </lineage>
</organism>
<evidence type="ECO:0000256" key="3">
    <source>
        <dbReference type="ARBA" id="ARBA00022989"/>
    </source>
</evidence>
<evidence type="ECO:0000256" key="5">
    <source>
        <dbReference type="SAM" id="Phobius"/>
    </source>
</evidence>
<dbReference type="Gene3D" id="1.10.1450.10">
    <property type="entry name" value="Tetraspanin"/>
    <property type="match status" value="1"/>
</dbReference>
<evidence type="ECO:0000313" key="7">
    <source>
        <dbReference type="Proteomes" id="UP000594260"/>
    </source>
</evidence>
<dbReference type="Pfam" id="PF00335">
    <property type="entry name" value="Tetraspanin"/>
    <property type="match status" value="1"/>
</dbReference>
<sequence length="319" mass="36776">MTQARISDLLRRTWSTAFYYTSGYTLEKPPERETCPDLRNWALASLKWSVTEIIGRMHPNREILLLGNALWAGVSWFVFYTALRITFFQGLYDSNLQADRATQTVAALHIPMYVCATSMHIVSTLGFIAAFREIEFALHVYGHCVAVVALLMCVLLLITAVSVFAFHADILQLATSFGISFYTESDSFKKFVDRLQQEHNCCGVFSWRDWDKNSVFRCNEDNPSIYRCRIPESCCRLLDLPLCYEMVLNRTAEEVFKAIFPAPCLKQVSYLIELEQKRWLKIFAFLLLFFALLTATARACSRTLRLTHTWVGILIRYMS</sequence>
<dbReference type="InterPro" id="IPR018499">
    <property type="entry name" value="Tetraspanin/Peripherin"/>
</dbReference>
<dbReference type="InterPro" id="IPR008952">
    <property type="entry name" value="Tetraspanin_EC2_sf"/>
</dbReference>
<dbReference type="InParanoid" id="A0A7M7JKH3"/>
<name>A0A7M7JKH3_VARDE</name>
<evidence type="ECO:0000256" key="4">
    <source>
        <dbReference type="ARBA" id="ARBA00023136"/>
    </source>
</evidence>
<reference evidence="6" key="1">
    <citation type="submission" date="2021-01" db="UniProtKB">
        <authorList>
            <consortium name="EnsemblMetazoa"/>
        </authorList>
    </citation>
    <scope>IDENTIFICATION</scope>
</reference>
<proteinExistence type="predicted"/>
<accession>A0A7M7JKH3</accession>
<feature type="transmembrane region" description="Helical" evidence="5">
    <location>
        <begin position="63"/>
        <end position="87"/>
    </location>
</feature>
<dbReference type="EnsemblMetazoa" id="XM_022791853">
    <property type="protein sequence ID" value="XP_022647588"/>
    <property type="gene ID" value="LOC111244597"/>
</dbReference>
<evidence type="ECO:0000256" key="1">
    <source>
        <dbReference type="ARBA" id="ARBA00004141"/>
    </source>
</evidence>
<comment type="subcellular location">
    <subcellularLocation>
        <location evidence="1">Membrane</location>
        <topology evidence="1">Multi-pass membrane protein</topology>
    </subcellularLocation>
</comment>
<dbReference type="KEGG" id="vde:111244597"/>
<evidence type="ECO:0000313" key="6">
    <source>
        <dbReference type="EnsemblMetazoa" id="XP_022647588"/>
    </source>
</evidence>
<protein>
    <recommendedName>
        <fullName evidence="8">Tetraspanin</fullName>
    </recommendedName>
</protein>
<keyword evidence="4 5" id="KW-0472">Membrane</keyword>
<feature type="transmembrane region" description="Helical" evidence="5">
    <location>
        <begin position="107"/>
        <end position="128"/>
    </location>
</feature>
<keyword evidence="7" id="KW-1185">Reference proteome</keyword>